<evidence type="ECO:0000256" key="4">
    <source>
        <dbReference type="ARBA" id="ARBA00023180"/>
    </source>
</evidence>
<dbReference type="InterPro" id="IPR016455">
    <property type="entry name" value="XTH"/>
</dbReference>
<gene>
    <name evidence="8" type="ORF">CSSPTR1EN2_LOCUS6366</name>
</gene>
<reference evidence="8" key="1">
    <citation type="submission" date="2024-02" db="EMBL/GenBank/DDBJ databases">
        <authorList>
            <consortium name="ELIXIR-Norway"/>
            <consortium name="Elixir Norway"/>
        </authorList>
    </citation>
    <scope>NUCLEOTIDE SEQUENCE</scope>
</reference>
<dbReference type="EMBL" id="OZ019905">
    <property type="protein sequence ID" value="CAK9202356.1"/>
    <property type="molecule type" value="Genomic_DNA"/>
</dbReference>
<dbReference type="Pfam" id="PF06955">
    <property type="entry name" value="XET_C"/>
    <property type="match status" value="1"/>
</dbReference>
<dbReference type="InterPro" id="IPR000757">
    <property type="entry name" value="Beta-glucanase-like"/>
</dbReference>
<evidence type="ECO:0000256" key="3">
    <source>
        <dbReference type="ARBA" id="ARBA00023157"/>
    </source>
</evidence>
<evidence type="ECO:0000256" key="6">
    <source>
        <dbReference type="RuleBase" id="RU361120"/>
    </source>
</evidence>
<organism evidence="8 9">
    <name type="scientific">Sphagnum troendelagicum</name>
    <dbReference type="NCBI Taxonomy" id="128251"/>
    <lineage>
        <taxon>Eukaryota</taxon>
        <taxon>Viridiplantae</taxon>
        <taxon>Streptophyta</taxon>
        <taxon>Embryophyta</taxon>
        <taxon>Bryophyta</taxon>
        <taxon>Sphagnophytina</taxon>
        <taxon>Sphagnopsida</taxon>
        <taxon>Sphagnales</taxon>
        <taxon>Sphagnaceae</taxon>
        <taxon>Sphagnum</taxon>
    </lineage>
</organism>
<keyword evidence="3" id="KW-1015">Disulfide bond</keyword>
<proteinExistence type="inferred from homology"/>
<sequence length="298" mass="33135">MAKLKGIRSLLVLGFVAAAFLAVVCHAAEFPVTFDANFVVTSDGNHAQVLDGGQVVNLALVEYSTATFASKSSYLFGSIGFNIKLAPGNTAGTVTTFFLASSGDAHDELDFEFLGNVSGQPYSLQTNVYAHGVGNREQRINLWFDPTAEFHSYTLRWTRELITFYVDNTPIRVFRNNEAIGVPYLNSQAMPILAAVWDGSTWATQGGKYPINWAYQPFVASYQGFGVDGCLVLNDDISYCATGPVDAWWNAQHYQYLTPEQITTLKYVQSNYVYYDYCNDKVRYPIVPPECVKNWYGS</sequence>
<dbReference type="Gene3D" id="2.60.120.200">
    <property type="match status" value="1"/>
</dbReference>
<keyword evidence="6" id="KW-0134">Cell wall</keyword>
<dbReference type="Proteomes" id="UP001497512">
    <property type="component" value="Chromosome 13"/>
</dbReference>
<keyword evidence="6" id="KW-0964">Secreted</keyword>
<protein>
    <recommendedName>
        <fullName evidence="6">Xyloglucan endotransglucosylase/hydrolase</fullName>
        <ecNumber evidence="6">2.4.1.207</ecNumber>
    </recommendedName>
</protein>
<evidence type="ECO:0000256" key="2">
    <source>
        <dbReference type="ARBA" id="ARBA00022801"/>
    </source>
</evidence>
<keyword evidence="1 6" id="KW-0808">Transferase</keyword>
<keyword evidence="6" id="KW-0732">Signal</keyword>
<feature type="chain" id="PRO_5044982830" description="Xyloglucan endotransglucosylase/hydrolase" evidence="6">
    <location>
        <begin position="28"/>
        <end position="298"/>
    </location>
</feature>
<comment type="subcellular location">
    <subcellularLocation>
        <location evidence="6">Secreted</location>
        <location evidence="6">Cell wall</location>
    </subcellularLocation>
    <subcellularLocation>
        <location evidence="6">Secreted</location>
        <location evidence="6">Extracellular space</location>
        <location evidence="6">Apoplast</location>
    </subcellularLocation>
</comment>
<dbReference type="EC" id="2.4.1.207" evidence="6"/>
<keyword evidence="9" id="KW-1185">Reference proteome</keyword>
<dbReference type="InterPro" id="IPR010713">
    <property type="entry name" value="XET_C"/>
</dbReference>
<evidence type="ECO:0000313" key="9">
    <source>
        <dbReference type="Proteomes" id="UP001497512"/>
    </source>
</evidence>
<keyword evidence="4" id="KW-0325">Glycoprotein</keyword>
<keyword evidence="6" id="KW-0961">Cell wall biogenesis/degradation</keyword>
<keyword evidence="6" id="KW-0052">Apoplast</keyword>
<evidence type="ECO:0000256" key="5">
    <source>
        <dbReference type="ARBA" id="ARBA00023295"/>
    </source>
</evidence>
<keyword evidence="2 6" id="KW-0378">Hydrolase</keyword>
<name>A0ABP0TQG8_9BRYO</name>
<keyword evidence="5 6" id="KW-0326">Glycosidase</keyword>
<comment type="PTM">
    <text evidence="6">Contains at least one intrachain disulfide bond essential for its enzymatic activity.</text>
</comment>
<dbReference type="InterPro" id="IPR013320">
    <property type="entry name" value="ConA-like_dom_sf"/>
</dbReference>
<dbReference type="PROSITE" id="PS01034">
    <property type="entry name" value="GH16_1"/>
    <property type="match status" value="1"/>
</dbReference>
<dbReference type="PANTHER" id="PTHR31062">
    <property type="entry name" value="XYLOGLUCAN ENDOTRANSGLUCOSYLASE/HYDROLASE PROTEIN 8-RELATED"/>
    <property type="match status" value="1"/>
</dbReference>
<dbReference type="SUPFAM" id="SSF49899">
    <property type="entry name" value="Concanavalin A-like lectins/glucanases"/>
    <property type="match status" value="1"/>
</dbReference>
<evidence type="ECO:0000259" key="7">
    <source>
        <dbReference type="PROSITE" id="PS51762"/>
    </source>
</evidence>
<accession>A0ABP0TQG8</accession>
<dbReference type="InterPro" id="IPR008263">
    <property type="entry name" value="GH16_AS"/>
</dbReference>
<dbReference type="Pfam" id="PF00722">
    <property type="entry name" value="Glyco_hydro_16"/>
    <property type="match status" value="1"/>
</dbReference>
<feature type="signal peptide" evidence="6">
    <location>
        <begin position="1"/>
        <end position="27"/>
    </location>
</feature>
<evidence type="ECO:0000256" key="1">
    <source>
        <dbReference type="ARBA" id="ARBA00022679"/>
    </source>
</evidence>
<comment type="function">
    <text evidence="6">Catalyzes xyloglucan endohydrolysis (XEH) and/or endotransglycosylation (XET). Cleaves and religates xyloglucan polymers, an essential constituent of the primary cell wall, and thereby participates in cell wall construction of growing tissues.</text>
</comment>
<dbReference type="CDD" id="cd02176">
    <property type="entry name" value="GH16_XET"/>
    <property type="match status" value="1"/>
</dbReference>
<dbReference type="PROSITE" id="PS51762">
    <property type="entry name" value="GH16_2"/>
    <property type="match status" value="1"/>
</dbReference>
<evidence type="ECO:0000313" key="8">
    <source>
        <dbReference type="EMBL" id="CAK9202356.1"/>
    </source>
</evidence>
<comment type="similarity">
    <text evidence="6">Belongs to the glycosyl hydrolase 16 family.</text>
</comment>
<dbReference type="PIRSF" id="PIRSF005604">
    <property type="entry name" value="XET"/>
    <property type="match status" value="1"/>
</dbReference>
<dbReference type="InterPro" id="IPR044791">
    <property type="entry name" value="Beta-glucanase/XTH"/>
</dbReference>
<feature type="domain" description="GH16" evidence="7">
    <location>
        <begin position="32"/>
        <end position="222"/>
    </location>
</feature>